<dbReference type="InterPro" id="IPR018702">
    <property type="entry name" value="DUF2207"/>
</dbReference>
<dbReference type="KEGG" id="mear:Mpt1_c04790"/>
<gene>
    <name evidence="4" type="ORF">Mpt1_c04790</name>
</gene>
<dbReference type="InterPro" id="IPR048389">
    <property type="entry name" value="YciQ-like_C"/>
</dbReference>
<keyword evidence="1" id="KW-0472">Membrane</keyword>
<evidence type="ECO:0000259" key="2">
    <source>
        <dbReference type="Pfam" id="PF09972"/>
    </source>
</evidence>
<feature type="transmembrane region" description="Helical" evidence="1">
    <location>
        <begin position="462"/>
        <end position="479"/>
    </location>
</feature>
<evidence type="ECO:0000313" key="4">
    <source>
        <dbReference type="EMBL" id="AIZ56371.1"/>
    </source>
</evidence>
<reference evidence="4 5" key="1">
    <citation type="journal article" date="2014" name="Appl. Environ. Microbiol.">
        <title>Comparative Genome Analysis of 'Candidatus Methanoplasma termitum' Indicates a New Mode of Energy Metabolism in the Seventh Order of Methanogens.</title>
        <authorList>
            <person name="Lang K."/>
            <person name="Schuldes J."/>
            <person name="Klingl A."/>
            <person name="Poehlein A."/>
            <person name="Daniel R."/>
            <person name="Brune A."/>
        </authorList>
    </citation>
    <scope>NUCLEOTIDE SEQUENCE [LARGE SCALE GENOMIC DNA]</scope>
    <source>
        <strain evidence="5">Mpt1</strain>
    </source>
</reference>
<evidence type="ECO:0000313" key="5">
    <source>
        <dbReference type="Proteomes" id="UP000030787"/>
    </source>
</evidence>
<feature type="transmembrane region" description="Helical" evidence="1">
    <location>
        <begin position="439"/>
        <end position="456"/>
    </location>
</feature>
<feature type="transmembrane region" description="Helical" evidence="1">
    <location>
        <begin position="7"/>
        <end position="25"/>
    </location>
</feature>
<dbReference type="STRING" id="1577791.Mpt1_c04790"/>
<feature type="domain" description="DUF2207" evidence="2">
    <location>
        <begin position="39"/>
        <end position="229"/>
    </location>
</feature>
<dbReference type="AlphaFoldDB" id="A0A0A7LFT7"/>
<dbReference type="Pfam" id="PF09972">
    <property type="entry name" value="DUF2207"/>
    <property type="match status" value="1"/>
</dbReference>
<accession>A0A0A7LFT7</accession>
<evidence type="ECO:0000259" key="3">
    <source>
        <dbReference type="Pfam" id="PF20990"/>
    </source>
</evidence>
<keyword evidence="1" id="KW-0812">Transmembrane</keyword>
<dbReference type="EMBL" id="CP010070">
    <property type="protein sequence ID" value="AIZ56371.1"/>
    <property type="molecule type" value="Genomic_DNA"/>
</dbReference>
<dbReference type="OrthoDB" id="137138at2157"/>
<proteinExistence type="predicted"/>
<feature type="domain" description="Predicted membrane protein YciQ-like C-terminal" evidence="3">
    <location>
        <begin position="303"/>
        <end position="543"/>
    </location>
</feature>
<dbReference type="Proteomes" id="UP000030787">
    <property type="component" value="Chromosome"/>
</dbReference>
<protein>
    <recommendedName>
        <fullName evidence="6">DUF2207 domain-containing protein</fullName>
    </recommendedName>
</protein>
<keyword evidence="1" id="KW-1133">Transmembrane helix</keyword>
<dbReference type="GeneID" id="24818148"/>
<dbReference type="Pfam" id="PF20990">
    <property type="entry name" value="DUF2207_C"/>
    <property type="match status" value="1"/>
</dbReference>
<feature type="transmembrane region" description="Helical" evidence="1">
    <location>
        <begin position="265"/>
        <end position="288"/>
    </location>
</feature>
<dbReference type="HOGENOM" id="CLU_026556_1_1_2"/>
<dbReference type="RefSeq" id="WP_048111740.1">
    <property type="nucleotide sequence ID" value="NZ_CP010070.1"/>
</dbReference>
<evidence type="ECO:0008006" key="6">
    <source>
        <dbReference type="Google" id="ProtNLM"/>
    </source>
</evidence>
<sequence>MRRPELIVLGVFATIMVVIFVFSLTQDDSQNNGFDHYKTDVHINLHNDGSATISETYDFRWSGEDSGEMYRTISDDEAGRISSVTCTIDGVPAALVPYDAGKNAASSAPLYSYGWNQTAYSNDWEINAFYQRAYSGEHTVTFQYNVSNAVTKYSDCIEFYYKVFEYFSNDLKDLTVTVNMPTGSLQNETYIFGHGDSQSNRCEFIGGTANSIFVSPDLAAYSLFEIRVVSKQTSLYPQIPTSGGRTFDSIMAEEKNFRDTTDLHILLANIQLVLIIMLLLGTILLVLLRFKFFKRNKPTFNHPYTREIPSVKPNIEAEFGSYYKLFKGNNFGNKIAATILNLALNKAIAIEKVGDKEIAFVSLNENAPVSGFERGVYSMLFSTVRGKEEVRITLTQLKKDLASRRSDNFNLSYTDRNEFAAGGYVDSNLEEQSRKWNKVPMIPLVLAVPIIAVAIYTGFSDYIPYFFGALVVSFLLVGVTSERTPKPLTVAGEDEYAKAKALKKFYTDMTLMKERRAMELPLWEQHLVYATALGVADKVIKELDVRFAELKDLGLYTPAFTYLPVMYSAGLVHSMNSISRAPYAAFVRSAGPGGSGGGYNSGGRMGGGGGFSGGGGGGFGGGGGGHR</sequence>
<evidence type="ECO:0000256" key="1">
    <source>
        <dbReference type="SAM" id="Phobius"/>
    </source>
</evidence>
<organism evidence="4 5">
    <name type="scientific">Candidatus Methanoplasma termitum</name>
    <dbReference type="NCBI Taxonomy" id="1577791"/>
    <lineage>
        <taxon>Archaea</taxon>
        <taxon>Methanobacteriati</taxon>
        <taxon>Thermoplasmatota</taxon>
        <taxon>Thermoplasmata</taxon>
        <taxon>Methanomassiliicoccales</taxon>
        <taxon>Methanomassiliicoccaceae</taxon>
        <taxon>Candidatus Methanoplasma</taxon>
    </lineage>
</organism>
<name>A0A0A7LFT7_9ARCH</name>
<keyword evidence="5" id="KW-1185">Reference proteome</keyword>